<evidence type="ECO:0000313" key="1">
    <source>
        <dbReference type="EMBL" id="EPB74165.1"/>
    </source>
</evidence>
<protein>
    <submittedName>
        <fullName evidence="1">Uncharacterized protein</fullName>
    </submittedName>
</protein>
<proteinExistence type="predicted"/>
<dbReference type="AlphaFoldDB" id="A0A0D6LQ28"/>
<accession>A0A0D6LQ28</accession>
<reference evidence="1 2" key="1">
    <citation type="submission" date="2013-05" db="EMBL/GenBank/DDBJ databases">
        <title>Draft genome of the parasitic nematode Anyclostoma ceylanicum.</title>
        <authorList>
            <person name="Mitreva M."/>
        </authorList>
    </citation>
    <scope>NUCLEOTIDE SEQUENCE [LARGE SCALE GENOMIC DNA]</scope>
</reference>
<organism evidence="1 2">
    <name type="scientific">Ancylostoma ceylanicum</name>
    <dbReference type="NCBI Taxonomy" id="53326"/>
    <lineage>
        <taxon>Eukaryota</taxon>
        <taxon>Metazoa</taxon>
        <taxon>Ecdysozoa</taxon>
        <taxon>Nematoda</taxon>
        <taxon>Chromadorea</taxon>
        <taxon>Rhabditida</taxon>
        <taxon>Rhabditina</taxon>
        <taxon>Rhabditomorpha</taxon>
        <taxon>Strongyloidea</taxon>
        <taxon>Ancylostomatidae</taxon>
        <taxon>Ancylostomatinae</taxon>
        <taxon>Ancylostoma</taxon>
    </lineage>
</organism>
<keyword evidence="2" id="KW-1185">Reference proteome</keyword>
<gene>
    <name evidence="1" type="ORF">ANCCEY_06779</name>
</gene>
<name>A0A0D6LQ28_9BILA</name>
<dbReference type="EMBL" id="KE124955">
    <property type="protein sequence ID" value="EPB74165.1"/>
    <property type="molecule type" value="Genomic_DNA"/>
</dbReference>
<evidence type="ECO:0000313" key="2">
    <source>
        <dbReference type="Proteomes" id="UP000054495"/>
    </source>
</evidence>
<sequence length="61" mass="6723">MPQGAVGAVFQDGNTFTNTSLDTFPGMGFEINLIRSFPRDSHLLVLEVPETLAFLQLPLEE</sequence>
<dbReference type="Proteomes" id="UP000054495">
    <property type="component" value="Unassembled WGS sequence"/>
</dbReference>